<organism evidence="2 3">
    <name type="scientific">Fistulifera solaris</name>
    <name type="common">Oleaginous diatom</name>
    <dbReference type="NCBI Taxonomy" id="1519565"/>
    <lineage>
        <taxon>Eukaryota</taxon>
        <taxon>Sar</taxon>
        <taxon>Stramenopiles</taxon>
        <taxon>Ochrophyta</taxon>
        <taxon>Bacillariophyta</taxon>
        <taxon>Bacillariophyceae</taxon>
        <taxon>Bacillariophycidae</taxon>
        <taxon>Naviculales</taxon>
        <taxon>Naviculaceae</taxon>
        <taxon>Fistulifera</taxon>
    </lineage>
</organism>
<accession>A0A1Z5JVI9</accession>
<reference evidence="2 3" key="1">
    <citation type="journal article" date="2015" name="Plant Cell">
        <title>Oil accumulation by the oleaginous diatom Fistulifera solaris as revealed by the genome and transcriptome.</title>
        <authorList>
            <person name="Tanaka T."/>
            <person name="Maeda Y."/>
            <person name="Veluchamy A."/>
            <person name="Tanaka M."/>
            <person name="Abida H."/>
            <person name="Marechal E."/>
            <person name="Bowler C."/>
            <person name="Muto M."/>
            <person name="Sunaga Y."/>
            <person name="Tanaka M."/>
            <person name="Yoshino T."/>
            <person name="Taniguchi T."/>
            <person name="Fukuda Y."/>
            <person name="Nemoto M."/>
            <person name="Matsumoto M."/>
            <person name="Wong P.S."/>
            <person name="Aburatani S."/>
            <person name="Fujibuchi W."/>
        </authorList>
    </citation>
    <scope>NUCLEOTIDE SEQUENCE [LARGE SCALE GENOMIC DNA]</scope>
    <source>
        <strain evidence="2 3">JPCC DA0580</strain>
    </source>
</reference>
<comment type="caution">
    <text evidence="2">The sequence shown here is derived from an EMBL/GenBank/DDBJ whole genome shotgun (WGS) entry which is preliminary data.</text>
</comment>
<feature type="compositionally biased region" description="Polar residues" evidence="1">
    <location>
        <begin position="8"/>
        <end position="20"/>
    </location>
</feature>
<sequence length="607" mass="69511">MGERASDDTSTSNHHYNSPQAKHFLRQCQNILLRTHKIPVECRKWQFDSSWRVWVHKRQQWGIALRVSSDPPRYDIRLLDPSPRPSNCSISINSNYSIPHPPQRANATSSSTKNASMLTNVPAYMFELDCHIRYLERKKNRSSAVRISPQISQPFLHAWRRSSGDIIQIKGTWMGDHREETQQYKVKVDQAMIQPIGLNNDKLEERQETIESFPLNSFWVTFDDLQAGYYCAKSSESSVPITDTNDNPPFFIQYKVPHMQFTMQQEPLLPRVSFVYNDRFHIQLQVLPSRQAPHAGYGLFACVNAVDDNDDSNAPKASTVEIPTGVLIDLGVYGPLRPEDRKPWSARLLKSYIYSYHCGSWFFETSKEDDAVFDMTDDGTGQLHELARRNVLMYANETSGAEQDIQSLWPIYDPEGAVHFYLGHPDPAQGPLLLPIGCPVELLVDYGPQYEQERVRKNYPRVTGNHLQHIQECLAEEDQAILQDLQELSSEEMEADAIPFLKNLVQEWEVIASVSGQACKSQLLERALIVTMILIDNHRGKNVSSESNLNTLRTILSNLCSWFTSDQQMKSHMTSNVAYHELLRRILGDYDWNSVPALLFRRAVVAL</sequence>
<dbReference type="AlphaFoldDB" id="A0A1Z5JVI9"/>
<dbReference type="Proteomes" id="UP000198406">
    <property type="component" value="Unassembled WGS sequence"/>
</dbReference>
<evidence type="ECO:0000256" key="1">
    <source>
        <dbReference type="SAM" id="MobiDB-lite"/>
    </source>
</evidence>
<dbReference type="OrthoDB" id="57231at2759"/>
<evidence type="ECO:0000313" key="3">
    <source>
        <dbReference type="Proteomes" id="UP000198406"/>
    </source>
</evidence>
<protein>
    <submittedName>
        <fullName evidence="2">Uncharacterized protein</fullName>
    </submittedName>
</protein>
<evidence type="ECO:0000313" key="2">
    <source>
        <dbReference type="EMBL" id="GAX18063.1"/>
    </source>
</evidence>
<feature type="region of interest" description="Disordered" evidence="1">
    <location>
        <begin position="1"/>
        <end position="20"/>
    </location>
</feature>
<name>A0A1Z5JVI9_FISSO</name>
<dbReference type="EMBL" id="BDSP01000124">
    <property type="protein sequence ID" value="GAX18063.1"/>
    <property type="molecule type" value="Genomic_DNA"/>
</dbReference>
<proteinExistence type="predicted"/>
<keyword evidence="3" id="KW-1185">Reference proteome</keyword>
<gene>
    <name evidence="2" type="ORF">FisN_25Hh038</name>
</gene>
<dbReference type="InParanoid" id="A0A1Z5JVI9"/>